<feature type="chain" id="PRO_5032704091" description="DUF3999 family protein" evidence="2">
    <location>
        <begin position="27"/>
        <end position="455"/>
    </location>
</feature>
<dbReference type="EMBL" id="VUNS01000004">
    <property type="protein sequence ID" value="MST96586.1"/>
    <property type="molecule type" value="Genomic_DNA"/>
</dbReference>
<evidence type="ECO:0000256" key="2">
    <source>
        <dbReference type="SAM" id="SignalP"/>
    </source>
</evidence>
<protein>
    <recommendedName>
        <fullName evidence="5">DUF3999 family protein</fullName>
    </recommendedName>
</protein>
<proteinExistence type="predicted"/>
<reference evidence="3 4" key="1">
    <citation type="submission" date="2019-08" db="EMBL/GenBank/DDBJ databases">
        <title>In-depth cultivation of the pig gut microbiome towards novel bacterial diversity and tailored functional studies.</title>
        <authorList>
            <person name="Wylensek D."/>
            <person name="Hitch T.C.A."/>
            <person name="Clavel T."/>
        </authorList>
    </citation>
    <scope>NUCLEOTIDE SEQUENCE [LARGE SCALE GENOMIC DNA]</scope>
    <source>
        <strain evidence="3 4">BBE-744-WT-12</strain>
    </source>
</reference>
<keyword evidence="4" id="KW-1185">Reference proteome</keyword>
<keyword evidence="1" id="KW-1133">Transmembrane helix</keyword>
<gene>
    <name evidence="3" type="ORF">FYJ85_05940</name>
</gene>
<name>A0A844FZP6_9BACT</name>
<feature type="signal peptide" evidence="2">
    <location>
        <begin position="1"/>
        <end position="26"/>
    </location>
</feature>
<evidence type="ECO:0008006" key="5">
    <source>
        <dbReference type="Google" id="ProtNLM"/>
    </source>
</evidence>
<evidence type="ECO:0000313" key="4">
    <source>
        <dbReference type="Proteomes" id="UP000435649"/>
    </source>
</evidence>
<dbReference type="Proteomes" id="UP000435649">
    <property type="component" value="Unassembled WGS sequence"/>
</dbReference>
<dbReference type="AlphaFoldDB" id="A0A844FZP6"/>
<sequence length="455" mass="51083">MKRSIWSAVLSAALFPALFPALPLTAAEPEDFRYFEELVPPATISPERLNSVRLNADVLSAIASPDDLRLFSADGRELPFKREPVFTSRELFRSNPVRSRVESFDVESGRAVLVVEVGVPGENGAVLNHVAIRTGEQNFEKRVSISGLDDISWRPLADHLPFFDRNPRFAIGRKEFSIPEGRYRKLRIEIDNYGEDYVSPLRKLTAGDDPAVRREEREVLFRELKIDGVELSRSVFDRVSVSPVLARYTPEIRSVVVDRGRKTTVIEFDCGNLPLASLTLTTRSTNFSRKAVLTEEDENYTRPCQFEDVSLPGFRWSAMSVPLDGGRRLGICRLTIRDGDNAPLEQPALTAEYLVYRLMTWPKDIPARLCFGGDGVPPGEYDLPATLASIDSARLGFNEFRAGIRKTNPDCRAGGFPDRLDLRWIFFSVIGILVLTLVIFIARNFSKIGEEGPDE</sequence>
<accession>A0A844FZP6</accession>
<keyword evidence="1" id="KW-0472">Membrane</keyword>
<keyword evidence="2" id="KW-0732">Signal</keyword>
<feature type="transmembrane region" description="Helical" evidence="1">
    <location>
        <begin position="424"/>
        <end position="442"/>
    </location>
</feature>
<evidence type="ECO:0000313" key="3">
    <source>
        <dbReference type="EMBL" id="MST96586.1"/>
    </source>
</evidence>
<keyword evidence="1" id="KW-0812">Transmembrane</keyword>
<organism evidence="3 4">
    <name type="scientific">Victivallis lenta</name>
    <dbReference type="NCBI Taxonomy" id="2606640"/>
    <lineage>
        <taxon>Bacteria</taxon>
        <taxon>Pseudomonadati</taxon>
        <taxon>Lentisphaerota</taxon>
        <taxon>Lentisphaeria</taxon>
        <taxon>Victivallales</taxon>
        <taxon>Victivallaceae</taxon>
        <taxon>Victivallis</taxon>
    </lineage>
</organism>
<dbReference type="RefSeq" id="WP_154417271.1">
    <property type="nucleotide sequence ID" value="NZ_VUNS01000004.1"/>
</dbReference>
<evidence type="ECO:0000256" key="1">
    <source>
        <dbReference type="SAM" id="Phobius"/>
    </source>
</evidence>
<comment type="caution">
    <text evidence="3">The sequence shown here is derived from an EMBL/GenBank/DDBJ whole genome shotgun (WGS) entry which is preliminary data.</text>
</comment>